<dbReference type="Proteomes" id="UP000836404">
    <property type="component" value="Unassembled WGS sequence"/>
</dbReference>
<dbReference type="Pfam" id="PF11917">
    <property type="entry name" value="DUF3435"/>
    <property type="match status" value="1"/>
</dbReference>
<dbReference type="EMBL" id="CAJHJF010003683">
    <property type="protein sequence ID" value="CAD6937225.1"/>
    <property type="molecule type" value="Genomic_DNA"/>
</dbReference>
<dbReference type="AlphaFoldDB" id="A0A9N8M1K1"/>
<gene>
    <name evidence="1" type="ORF">JKILLFL_G3673</name>
</gene>
<proteinExistence type="predicted"/>
<dbReference type="PANTHER" id="PTHR37535:SF3">
    <property type="entry name" value="FLUG DOMAIN-CONTAINING PROTEIN"/>
    <property type="match status" value="1"/>
</dbReference>
<sequence>MIIYVDDALRPPAGPGIGKSTAQVASSAEMDRFFDGLDELSTELDTHKPTKKLATSTERLHEGAENLLRGFVNRYFAKKGLPGRDQDVLKPQDNDAIKGKDLRVVALAKNGRLTFKIVVTFRLLKGMRKDASKFRRSVLYSHPDAAPGLDPTVPILKILLEDQAFVGIDTQDDLLNLSPAHLATLEDGQLELPLRSEYSETCLFRAVRQASGSRSYVVSATRGLTYDRANRLRRAAAHCADFNDQEMVFYTLRRMVVSATNRTDVTSESAHLVVGHKLGTSTRF</sequence>
<reference evidence="1 2" key="1">
    <citation type="submission" date="2020-10" db="EMBL/GenBank/DDBJ databases">
        <authorList>
            <person name="Sedaghatjoo S."/>
        </authorList>
    </citation>
    <scope>NUCLEOTIDE SEQUENCE [LARGE SCALE GENOMIC DNA]</scope>
    <source>
        <strain evidence="1 2">LLFL</strain>
    </source>
</reference>
<name>A0A9N8M1K1_9BASI</name>
<keyword evidence="2" id="KW-1185">Reference proteome</keyword>
<dbReference type="InterPro" id="IPR021842">
    <property type="entry name" value="DUF3435"/>
</dbReference>
<dbReference type="PANTHER" id="PTHR37535">
    <property type="entry name" value="FLUG DOMAIN PROTEIN"/>
    <property type="match status" value="1"/>
</dbReference>
<dbReference type="OrthoDB" id="3033142at2759"/>
<evidence type="ECO:0000313" key="1">
    <source>
        <dbReference type="EMBL" id="CAD6937225.1"/>
    </source>
</evidence>
<organism evidence="1 2">
    <name type="scientific">Tilletia laevis</name>
    <dbReference type="NCBI Taxonomy" id="157183"/>
    <lineage>
        <taxon>Eukaryota</taxon>
        <taxon>Fungi</taxon>
        <taxon>Dikarya</taxon>
        <taxon>Basidiomycota</taxon>
        <taxon>Ustilaginomycotina</taxon>
        <taxon>Exobasidiomycetes</taxon>
        <taxon>Tilletiales</taxon>
        <taxon>Tilletiaceae</taxon>
        <taxon>Tilletia</taxon>
    </lineage>
</organism>
<comment type="caution">
    <text evidence="1">The sequence shown here is derived from an EMBL/GenBank/DDBJ whole genome shotgun (WGS) entry which is preliminary data.</text>
</comment>
<protein>
    <submittedName>
        <fullName evidence="1">Uncharacterized protein</fullName>
    </submittedName>
</protein>
<evidence type="ECO:0000313" key="2">
    <source>
        <dbReference type="Proteomes" id="UP000836404"/>
    </source>
</evidence>
<accession>A0A9N8M1K1</accession>